<evidence type="ECO:0008006" key="3">
    <source>
        <dbReference type="Google" id="ProtNLM"/>
    </source>
</evidence>
<dbReference type="InterPro" id="IPR024501">
    <property type="entry name" value="DUF3141"/>
</dbReference>
<dbReference type="Gene3D" id="3.40.50.1820">
    <property type="entry name" value="alpha/beta hydrolase"/>
    <property type="match status" value="1"/>
</dbReference>
<dbReference type="PANTHER" id="PTHR36837:SF2">
    <property type="entry name" value="POLY(3-HYDROXYALKANOATE) POLYMERASE SUBUNIT PHAC"/>
    <property type="match status" value="1"/>
</dbReference>
<sequence length="792" mass="88323">MFDFSQYSPMNSYKNILQKNMHAAELSRKGQKQSLHKISELSSIHNEKLQGIMLSESNKLEKLLEKTKEKAAALMTSEPGALWGMWQEYVTDSTQRSAMVFETLRKRGNVYLEHVESGMPPVLDFGYEVIIDGKNLSTPVNYLLLKVAPPKGVVIDEKRAPVMIIDPRAGHGAGIGGFKPDSQVGEAFADGHQVYFVAFRPMPEPTQTIVDVRDAEIVFLKHIVEQHPHSPKPIVVGNCQGGWAAMLLAAAVPDLMGPIVLNGSPMSYWAGKVGDNPMRYTGGMRGGAMSALMLADMGNGLFDGANLVASFETLNPGNSFFGKYYNLYSNVDTEAQRFLDFEKWWGGYCCMTEAEMRWILDNLFIGNKLATGEAILGMERVDLKVIKSPIIVFASHGDNITPPQQALNWIPDLYASVEEIKARGQRIVYMLHDTIGHLGIFVSSEVAGREHVAITDTVRAIEALSPGLYEMKLDDEEDRVHIRFEPRGMGDILALGDGRDDEELFTEVAQMSNINTAIYDRFVRPAIQNMSTPETAVLIRESHPLRTQRVIFSDKNPIMPMLDRAVETITQDRKPASKDNPFIMAEKVGSELIETQLNMYRSMRDSMTETSFFSIYTSPLIKAIISPKDSGLPKHSMVDVRQLPEVLKALANVDRGGLAEGVVRILHLLNEARGYVRRTRLERELIALGHSKLFPDMDHEDIVKIVHQQALIVDLEPKLAIDSLPILLKSADSQKKALKLVMDIAGPRDTMHPFALKMYGQIEDLLHHQKALADEAPLKDAVAIEEFDSRAD</sequence>
<dbReference type="OrthoDB" id="7231451at2"/>
<dbReference type="InterPro" id="IPR029058">
    <property type="entry name" value="AB_hydrolase_fold"/>
</dbReference>
<name>A0A254Q500_9BURK</name>
<organism evidence="1 2">
    <name type="scientific">Polynucleobacter aenigmaticus</name>
    <dbReference type="NCBI Taxonomy" id="1743164"/>
    <lineage>
        <taxon>Bacteria</taxon>
        <taxon>Pseudomonadati</taxon>
        <taxon>Pseudomonadota</taxon>
        <taxon>Betaproteobacteria</taxon>
        <taxon>Burkholderiales</taxon>
        <taxon>Burkholderiaceae</taxon>
        <taxon>Polynucleobacter</taxon>
    </lineage>
</organism>
<protein>
    <recommendedName>
        <fullName evidence="3">Alpha/beta hydrolase</fullName>
    </recommendedName>
</protein>
<proteinExistence type="predicted"/>
<reference evidence="1 2" key="1">
    <citation type="submission" date="2017-05" db="EMBL/GenBank/DDBJ databases">
        <title>Polynucleobacter sp. MWH-K35W1 isolated from the permanently anoxic monimolimnion of a meromictic lake.</title>
        <authorList>
            <person name="Hahn M.W."/>
        </authorList>
    </citation>
    <scope>NUCLEOTIDE SEQUENCE [LARGE SCALE GENOMIC DNA]</scope>
    <source>
        <strain evidence="1 2">MWH-K35W1</strain>
    </source>
</reference>
<accession>A0A254Q500</accession>
<evidence type="ECO:0000313" key="1">
    <source>
        <dbReference type="EMBL" id="OWS70582.1"/>
    </source>
</evidence>
<keyword evidence="2" id="KW-1185">Reference proteome</keyword>
<dbReference type="Proteomes" id="UP000198104">
    <property type="component" value="Unassembled WGS sequence"/>
</dbReference>
<dbReference type="AlphaFoldDB" id="A0A254Q500"/>
<dbReference type="Pfam" id="PF11339">
    <property type="entry name" value="DUF3141"/>
    <property type="match status" value="1"/>
</dbReference>
<dbReference type="RefSeq" id="WP_088527952.1">
    <property type="nucleotide sequence ID" value="NZ_NGUO01000013.1"/>
</dbReference>
<evidence type="ECO:0000313" key="2">
    <source>
        <dbReference type="Proteomes" id="UP000198104"/>
    </source>
</evidence>
<dbReference type="InterPro" id="IPR051321">
    <property type="entry name" value="PHA/PHB_synthase"/>
</dbReference>
<dbReference type="PANTHER" id="PTHR36837">
    <property type="entry name" value="POLY(3-HYDROXYALKANOATE) POLYMERASE SUBUNIT PHAC"/>
    <property type="match status" value="1"/>
</dbReference>
<dbReference type="EMBL" id="NGUO01000013">
    <property type="protein sequence ID" value="OWS70582.1"/>
    <property type="molecule type" value="Genomic_DNA"/>
</dbReference>
<dbReference type="SUPFAM" id="SSF53474">
    <property type="entry name" value="alpha/beta-Hydrolases"/>
    <property type="match status" value="1"/>
</dbReference>
<gene>
    <name evidence="1" type="ORF">CBI30_08900</name>
</gene>
<comment type="caution">
    <text evidence="1">The sequence shown here is derived from an EMBL/GenBank/DDBJ whole genome shotgun (WGS) entry which is preliminary data.</text>
</comment>